<dbReference type="GO" id="GO:0006229">
    <property type="term" value="P:dUTP biosynthetic process"/>
    <property type="evidence" value="ECO:0007669"/>
    <property type="project" value="InterPro"/>
</dbReference>
<keyword evidence="1" id="KW-0378">Hydrolase</keyword>
<sequence length="265" mass="29953">MLLVDHELKERIKNDGLLQDIQENNIFNIGYDLICDGFSRQPNDQADFYKLLPGESVFVRSKETLQLPTDLCAHVCLRNSRIRQGLSLEAPVYQPGHKTRVFFRITNISSSEITLYSGEGIASIFFELLHAQPDKPYNGTYQGEFNYTGMGQYAPQYVSQMKQVEDRLADLKNMEKSVYGNVVTLMTIFIGIFSLVNLNLTAAHSATWSMAELLMYNLCIIGGIFTLAGLIRVLVPPLHHKSLPWWYWLAPVVCFGVSLLLAVLP</sequence>
<evidence type="ECO:0000256" key="3">
    <source>
        <dbReference type="SAM" id="Phobius"/>
    </source>
</evidence>
<evidence type="ECO:0000256" key="2">
    <source>
        <dbReference type="ARBA" id="ARBA00023080"/>
    </source>
</evidence>
<reference evidence="4" key="2">
    <citation type="journal article" date="2021" name="PeerJ">
        <title>Extensive microbial diversity within the chicken gut microbiome revealed by metagenomics and culture.</title>
        <authorList>
            <person name="Gilroy R."/>
            <person name="Ravi A."/>
            <person name="Getino M."/>
            <person name="Pursley I."/>
            <person name="Horton D.L."/>
            <person name="Alikhan N.F."/>
            <person name="Baker D."/>
            <person name="Gharbi K."/>
            <person name="Hall N."/>
            <person name="Watson M."/>
            <person name="Adriaenssens E.M."/>
            <person name="Foster-Nyarko E."/>
            <person name="Jarju S."/>
            <person name="Secka A."/>
            <person name="Antonio M."/>
            <person name="Oren A."/>
            <person name="Chaudhuri R.R."/>
            <person name="La Ragione R."/>
            <person name="Hildebrand F."/>
            <person name="Pallen M.J."/>
        </authorList>
    </citation>
    <scope>NUCLEOTIDE SEQUENCE</scope>
    <source>
        <strain evidence="4">ChiGjej2B2-12916</strain>
    </source>
</reference>
<keyword evidence="3" id="KW-0812">Transmembrane</keyword>
<dbReference type="EMBL" id="DVFO01000020">
    <property type="protein sequence ID" value="HIQ60407.1"/>
    <property type="molecule type" value="Genomic_DNA"/>
</dbReference>
<dbReference type="PANTHER" id="PTHR42680">
    <property type="entry name" value="DCTP DEAMINASE"/>
    <property type="match status" value="1"/>
</dbReference>
<accession>A0A9D0YQP3</accession>
<evidence type="ECO:0008006" key="6">
    <source>
        <dbReference type="Google" id="ProtNLM"/>
    </source>
</evidence>
<feature type="transmembrane region" description="Helical" evidence="3">
    <location>
        <begin position="178"/>
        <end position="201"/>
    </location>
</feature>
<comment type="caution">
    <text evidence="4">The sequence shown here is derived from an EMBL/GenBank/DDBJ whole genome shotgun (WGS) entry which is preliminary data.</text>
</comment>
<dbReference type="InterPro" id="IPR036157">
    <property type="entry name" value="dUTPase-like_sf"/>
</dbReference>
<dbReference type="SUPFAM" id="SSF51283">
    <property type="entry name" value="dUTPase-like"/>
    <property type="match status" value="1"/>
</dbReference>
<dbReference type="Pfam" id="PF22769">
    <property type="entry name" value="DCD"/>
    <property type="match status" value="1"/>
</dbReference>
<evidence type="ECO:0000313" key="4">
    <source>
        <dbReference type="EMBL" id="HIQ60407.1"/>
    </source>
</evidence>
<dbReference type="Gene3D" id="2.70.40.10">
    <property type="match status" value="1"/>
</dbReference>
<evidence type="ECO:0000256" key="1">
    <source>
        <dbReference type="ARBA" id="ARBA00022801"/>
    </source>
</evidence>
<dbReference type="CDD" id="cd07557">
    <property type="entry name" value="trimeric_dUTPase"/>
    <property type="match status" value="1"/>
</dbReference>
<evidence type="ECO:0000313" key="5">
    <source>
        <dbReference type="Proteomes" id="UP000886879"/>
    </source>
</evidence>
<keyword evidence="3" id="KW-0472">Membrane</keyword>
<feature type="transmembrane region" description="Helical" evidence="3">
    <location>
        <begin position="213"/>
        <end position="233"/>
    </location>
</feature>
<protein>
    <recommendedName>
        <fullName evidence="6">Deoxycytidine triphosphate deaminase</fullName>
    </recommendedName>
</protein>
<dbReference type="GO" id="GO:0008829">
    <property type="term" value="F:dCTP deaminase activity"/>
    <property type="evidence" value="ECO:0007669"/>
    <property type="project" value="InterPro"/>
</dbReference>
<reference evidence="4" key="1">
    <citation type="submission" date="2020-10" db="EMBL/GenBank/DDBJ databases">
        <authorList>
            <person name="Gilroy R."/>
        </authorList>
    </citation>
    <scope>NUCLEOTIDE SEQUENCE</scope>
    <source>
        <strain evidence="4">ChiGjej2B2-12916</strain>
    </source>
</reference>
<dbReference type="Proteomes" id="UP000886879">
    <property type="component" value="Unassembled WGS sequence"/>
</dbReference>
<keyword evidence="3" id="KW-1133">Transmembrane helix</keyword>
<keyword evidence="2" id="KW-0546">Nucleotide metabolism</keyword>
<name>A0A9D0YQP3_9FIRM</name>
<dbReference type="InterPro" id="IPR011962">
    <property type="entry name" value="dCTP_deaminase"/>
</dbReference>
<dbReference type="PANTHER" id="PTHR42680:SF3">
    <property type="entry name" value="DCTP DEAMINASE"/>
    <property type="match status" value="1"/>
</dbReference>
<gene>
    <name evidence="4" type="ORF">IAD31_02275</name>
</gene>
<dbReference type="InterPro" id="IPR033704">
    <property type="entry name" value="dUTPase_trimeric"/>
</dbReference>
<dbReference type="AlphaFoldDB" id="A0A9D0YQP3"/>
<organism evidence="4 5">
    <name type="scientific">Candidatus Enterenecus faecium</name>
    <dbReference type="NCBI Taxonomy" id="2840780"/>
    <lineage>
        <taxon>Bacteria</taxon>
        <taxon>Bacillati</taxon>
        <taxon>Bacillota</taxon>
        <taxon>Clostridia</taxon>
        <taxon>Eubacteriales</taxon>
        <taxon>Candidatus Enterenecus</taxon>
    </lineage>
</organism>
<feature type="transmembrane region" description="Helical" evidence="3">
    <location>
        <begin position="245"/>
        <end position="264"/>
    </location>
</feature>
<proteinExistence type="predicted"/>